<protein>
    <submittedName>
        <fullName evidence="2">Uncharacterized protein</fullName>
    </submittedName>
</protein>
<organism evidence="2 3">
    <name type="scientific">Sulfurirhabdus autotrophica</name>
    <dbReference type="NCBI Taxonomy" id="1706046"/>
    <lineage>
        <taxon>Bacteria</taxon>
        <taxon>Pseudomonadati</taxon>
        <taxon>Pseudomonadota</taxon>
        <taxon>Betaproteobacteria</taxon>
        <taxon>Nitrosomonadales</taxon>
        <taxon>Sulfuricellaceae</taxon>
        <taxon>Sulfurirhabdus</taxon>
    </lineage>
</organism>
<proteinExistence type="predicted"/>
<keyword evidence="3" id="KW-1185">Reference proteome</keyword>
<reference evidence="2 3" key="1">
    <citation type="submission" date="2019-03" db="EMBL/GenBank/DDBJ databases">
        <title>Genomic Encyclopedia of Type Strains, Phase IV (KMG-IV): sequencing the most valuable type-strain genomes for metagenomic binning, comparative biology and taxonomic classification.</title>
        <authorList>
            <person name="Goeker M."/>
        </authorList>
    </citation>
    <scope>NUCLEOTIDE SEQUENCE [LARGE SCALE GENOMIC DNA]</scope>
    <source>
        <strain evidence="2 3">DSM 100309</strain>
    </source>
</reference>
<evidence type="ECO:0000313" key="2">
    <source>
        <dbReference type="EMBL" id="TCV84708.1"/>
    </source>
</evidence>
<name>A0A4R3Y1Y5_9PROT</name>
<accession>A0A4R3Y1Y5</accession>
<dbReference type="Proteomes" id="UP000295367">
    <property type="component" value="Unassembled WGS sequence"/>
</dbReference>
<comment type="caution">
    <text evidence="2">The sequence shown here is derived from an EMBL/GenBank/DDBJ whole genome shotgun (WGS) entry which is preliminary data.</text>
</comment>
<keyword evidence="1" id="KW-0732">Signal</keyword>
<dbReference type="RefSeq" id="WP_223248257.1">
    <property type="nucleotide sequence ID" value="NZ_BHVT01000027.1"/>
</dbReference>
<evidence type="ECO:0000256" key="1">
    <source>
        <dbReference type="SAM" id="SignalP"/>
    </source>
</evidence>
<dbReference type="AlphaFoldDB" id="A0A4R3Y1Y5"/>
<gene>
    <name evidence="2" type="ORF">EDC63_11152</name>
</gene>
<sequence>MNKGHSLLKAFGAISLLLLLVVSESADAGLFGFGGDSWKEEVLLHDGQKIIVKRSQSYGGRHEIGQPPPIKEHTITFTLPGSNKAITWTSEYGEDLGRTNFNLLAVHTLNGTPYIVAEPNLSLSYNKWGRPNPPYVFFKYDGKEWHRIPLEEFPSEFKTINVALTLGGRDVEAMVSLGVVSSENIKERNSHLTQPEYKTIIRTPLDAWKSRPPGSNSGRMVRTADGWMGMDWFEDQPSLEACLKLCEQKKISSQNCPCNSLFNGK</sequence>
<feature type="signal peptide" evidence="1">
    <location>
        <begin position="1"/>
        <end position="28"/>
    </location>
</feature>
<evidence type="ECO:0000313" key="3">
    <source>
        <dbReference type="Proteomes" id="UP000295367"/>
    </source>
</evidence>
<dbReference type="EMBL" id="SMCO01000011">
    <property type="protein sequence ID" value="TCV84708.1"/>
    <property type="molecule type" value="Genomic_DNA"/>
</dbReference>
<feature type="chain" id="PRO_5020220005" evidence="1">
    <location>
        <begin position="29"/>
        <end position="265"/>
    </location>
</feature>